<organism evidence="2 3">
    <name type="scientific">Setaria digitata</name>
    <dbReference type="NCBI Taxonomy" id="48799"/>
    <lineage>
        <taxon>Eukaryota</taxon>
        <taxon>Metazoa</taxon>
        <taxon>Ecdysozoa</taxon>
        <taxon>Nematoda</taxon>
        <taxon>Chromadorea</taxon>
        <taxon>Rhabditida</taxon>
        <taxon>Spirurina</taxon>
        <taxon>Spiruromorpha</taxon>
        <taxon>Filarioidea</taxon>
        <taxon>Setariidae</taxon>
        <taxon>Setaria</taxon>
    </lineage>
</organism>
<feature type="compositionally biased region" description="Polar residues" evidence="1">
    <location>
        <begin position="97"/>
        <end position="124"/>
    </location>
</feature>
<dbReference type="Proteomes" id="UP000887581">
    <property type="component" value="Unplaced"/>
</dbReference>
<reference evidence="3" key="1">
    <citation type="submission" date="2022-11" db="UniProtKB">
        <authorList>
            <consortium name="WormBaseParasite"/>
        </authorList>
    </citation>
    <scope>IDENTIFICATION</scope>
</reference>
<dbReference type="AlphaFoldDB" id="A0A915Q2L4"/>
<protein>
    <submittedName>
        <fullName evidence="3">Uncharacterized protein</fullName>
    </submittedName>
</protein>
<evidence type="ECO:0000313" key="2">
    <source>
        <dbReference type="Proteomes" id="UP000887581"/>
    </source>
</evidence>
<evidence type="ECO:0000313" key="3">
    <source>
        <dbReference type="WBParaSite" id="sdigi.contig80.g3841.t1"/>
    </source>
</evidence>
<name>A0A915Q2L4_9BILA</name>
<proteinExistence type="predicted"/>
<dbReference type="WBParaSite" id="sdigi.contig80.g3841.t1">
    <property type="protein sequence ID" value="sdigi.contig80.g3841.t1"/>
    <property type="gene ID" value="sdigi.contig80.g3841"/>
</dbReference>
<sequence length="124" mass="13817">MEIRILYKKNLRRICLHAYTEQKNVINLQEISTVSLLGVKNTAIRNVLSSCAFLDFTVILKFCLSFMTNSVDAVIIQIKEDIGTEKHCFSSEDCKNDSQLYKPTTNTNSSNAQGSSCKDVATSG</sequence>
<accession>A0A915Q2L4</accession>
<keyword evidence="2" id="KW-1185">Reference proteome</keyword>
<feature type="region of interest" description="Disordered" evidence="1">
    <location>
        <begin position="92"/>
        <end position="124"/>
    </location>
</feature>
<evidence type="ECO:0000256" key="1">
    <source>
        <dbReference type="SAM" id="MobiDB-lite"/>
    </source>
</evidence>